<dbReference type="InterPro" id="IPR005322">
    <property type="entry name" value="Peptidase_C69"/>
</dbReference>
<reference evidence="1" key="1">
    <citation type="journal article" date="2014" name="Front. Microbiol.">
        <title>High frequency of phylogenetically diverse reductive dehalogenase-homologous genes in deep subseafloor sedimentary metagenomes.</title>
        <authorList>
            <person name="Kawai M."/>
            <person name="Futagami T."/>
            <person name="Toyoda A."/>
            <person name="Takaki Y."/>
            <person name="Nishi S."/>
            <person name="Hori S."/>
            <person name="Arai W."/>
            <person name="Tsubouchi T."/>
            <person name="Morono Y."/>
            <person name="Uchiyama I."/>
            <person name="Ito T."/>
            <person name="Fujiyama A."/>
            <person name="Inagaki F."/>
            <person name="Takami H."/>
        </authorList>
    </citation>
    <scope>NUCLEOTIDE SEQUENCE</scope>
    <source>
        <strain evidence="1">Expedition CK06-06</strain>
    </source>
</reference>
<accession>X1DU65</accession>
<dbReference type="AlphaFoldDB" id="X1DU65"/>
<organism evidence="1">
    <name type="scientific">marine sediment metagenome</name>
    <dbReference type="NCBI Taxonomy" id="412755"/>
    <lineage>
        <taxon>unclassified sequences</taxon>
        <taxon>metagenomes</taxon>
        <taxon>ecological metagenomes</taxon>
    </lineage>
</organism>
<protein>
    <submittedName>
        <fullName evidence="1">Uncharacterized protein</fullName>
    </submittedName>
</protein>
<proteinExistence type="predicted"/>
<sequence length="127" mass="13706">MKLKRLILSIATIFVTLTLLAISGFAGEINENGCMDVMVGKGATVDGSVITSHTVDGWYDSTKCIVVVPGQTFPKGAMADVSYGLVREELALPNVIGQIPQVEQTYTYFHDAYSHGNEHQVLIGETT</sequence>
<name>X1DU65_9ZZZZ</name>
<dbReference type="GO" id="GO:0070004">
    <property type="term" value="F:cysteine-type exopeptidase activity"/>
    <property type="evidence" value="ECO:0007669"/>
    <property type="project" value="InterPro"/>
</dbReference>
<comment type="caution">
    <text evidence="1">The sequence shown here is derived from an EMBL/GenBank/DDBJ whole genome shotgun (WGS) entry which is preliminary data.</text>
</comment>
<evidence type="ECO:0000313" key="1">
    <source>
        <dbReference type="EMBL" id="GAH08484.1"/>
    </source>
</evidence>
<dbReference type="EMBL" id="BART01036194">
    <property type="protein sequence ID" value="GAH08484.1"/>
    <property type="molecule type" value="Genomic_DNA"/>
</dbReference>
<dbReference type="GO" id="GO:0016805">
    <property type="term" value="F:dipeptidase activity"/>
    <property type="evidence" value="ECO:0007669"/>
    <property type="project" value="InterPro"/>
</dbReference>
<feature type="non-terminal residue" evidence="1">
    <location>
        <position position="127"/>
    </location>
</feature>
<gene>
    <name evidence="1" type="ORF">S01H4_61143</name>
</gene>
<dbReference type="PANTHER" id="PTHR12994">
    <property type="entry name" value="SECERNIN"/>
    <property type="match status" value="1"/>
</dbReference>
<dbReference type="PANTHER" id="PTHR12994:SF17">
    <property type="entry name" value="LD30995P"/>
    <property type="match status" value="1"/>
</dbReference>
<dbReference type="GO" id="GO:0006508">
    <property type="term" value="P:proteolysis"/>
    <property type="evidence" value="ECO:0007669"/>
    <property type="project" value="InterPro"/>
</dbReference>